<dbReference type="EMBL" id="JAMQBK010000039">
    <property type="protein sequence ID" value="MCM2372048.1"/>
    <property type="molecule type" value="Genomic_DNA"/>
</dbReference>
<comment type="similarity">
    <text evidence="6">Belongs to the exbB/tolQ family.</text>
</comment>
<evidence type="ECO:0000256" key="7">
    <source>
        <dbReference type="SAM" id="Coils"/>
    </source>
</evidence>
<keyword evidence="6" id="KW-0653">Protein transport</keyword>
<sequence>MATFFKISCPGCGKALKVSDNLCGKSRACPYCRATVRIPDVPPAEPEGTPPEIKIDLRPPGERGGDDATASAPGTKPSQPPTKPAAVSSAVVSPSVSTTPTVAVEAPKRRKTVRRKRAEKSWFRSSSDSASSDVSLVLSGLIAAAVSAVWFAALYPFRESYLGALFWMRGPVPFPTTFLMFWAVAILVLKWIRLQEQRDAMLLDVLPTEVSREITIDSIDGFIEHINELPGASSDSFLINRVVRGIEHFRVRKSAAETVTMMESQSEIDANNVAGSYTVLKVFIWALPILGFIGTVMGVSSAVASLAGSLSSGGSMDAMKGALQEVFGGLGTAFDTTLLALIMSMLVKIPASALQKGEEDLITRVDEYCNENLLRRLNDGREGGAERGLAGGGGAADTKVFRDAVEQALGTQHAEMERWLSKLDAIGGRLTSQVSKGWDEVNARIEEQQQKHVEVLHQQQLDQQARLQAQLDQMANAADKIQTALTKLADQTESLQNKVNETYSQTGETLTQHLDGVQTGLSSLSSVLNKLGDQQVVVQQVAAAPEAKKGWFSRNSRSSRRGGKRS</sequence>
<proteinExistence type="inferred from homology"/>
<feature type="transmembrane region" description="Helical" evidence="9">
    <location>
        <begin position="282"/>
        <end position="306"/>
    </location>
</feature>
<dbReference type="InterPro" id="IPR002898">
    <property type="entry name" value="MotA_ExbB_proton_chnl"/>
</dbReference>
<evidence type="ECO:0000256" key="3">
    <source>
        <dbReference type="ARBA" id="ARBA00022692"/>
    </source>
</evidence>
<dbReference type="Pfam" id="PF01618">
    <property type="entry name" value="MotA_ExbB"/>
    <property type="match status" value="1"/>
</dbReference>
<evidence type="ECO:0000256" key="8">
    <source>
        <dbReference type="SAM" id="MobiDB-lite"/>
    </source>
</evidence>
<feature type="compositionally biased region" description="Basic and acidic residues" evidence="8">
    <location>
        <begin position="53"/>
        <end position="66"/>
    </location>
</feature>
<protein>
    <submittedName>
        <fullName evidence="11">MotA/TolQ/ExbB proton channel family protein</fullName>
    </submittedName>
</protein>
<feature type="transmembrane region" description="Helical" evidence="9">
    <location>
        <begin position="173"/>
        <end position="192"/>
    </location>
</feature>
<feature type="coiled-coil region" evidence="7">
    <location>
        <begin position="457"/>
        <end position="498"/>
    </location>
</feature>
<evidence type="ECO:0000256" key="5">
    <source>
        <dbReference type="ARBA" id="ARBA00023136"/>
    </source>
</evidence>
<evidence type="ECO:0000259" key="10">
    <source>
        <dbReference type="Pfam" id="PF01618"/>
    </source>
</evidence>
<feature type="region of interest" description="Disordered" evidence="8">
    <location>
        <begin position="545"/>
        <end position="566"/>
    </location>
</feature>
<keyword evidence="5 9" id="KW-0472">Membrane</keyword>
<feature type="region of interest" description="Disordered" evidence="8">
    <location>
        <begin position="38"/>
        <end position="92"/>
    </location>
</feature>
<keyword evidence="12" id="KW-1185">Reference proteome</keyword>
<keyword evidence="6" id="KW-0813">Transport</keyword>
<evidence type="ECO:0000256" key="9">
    <source>
        <dbReference type="SAM" id="Phobius"/>
    </source>
</evidence>
<evidence type="ECO:0000256" key="2">
    <source>
        <dbReference type="ARBA" id="ARBA00022475"/>
    </source>
</evidence>
<feature type="transmembrane region" description="Helical" evidence="9">
    <location>
        <begin position="326"/>
        <end position="347"/>
    </location>
</feature>
<organism evidence="11 12">
    <name type="scientific">Aporhodopirellula aestuarii</name>
    <dbReference type="NCBI Taxonomy" id="2950107"/>
    <lineage>
        <taxon>Bacteria</taxon>
        <taxon>Pseudomonadati</taxon>
        <taxon>Planctomycetota</taxon>
        <taxon>Planctomycetia</taxon>
        <taxon>Pirellulales</taxon>
        <taxon>Pirellulaceae</taxon>
        <taxon>Aporhodopirellula</taxon>
    </lineage>
</organism>
<keyword evidence="2" id="KW-1003">Cell membrane</keyword>
<feature type="domain" description="MotA/TolQ/ExbB proton channel" evidence="10">
    <location>
        <begin position="245"/>
        <end position="365"/>
    </location>
</feature>
<keyword evidence="3 9" id="KW-0812">Transmembrane</keyword>
<comment type="subcellular location">
    <subcellularLocation>
        <location evidence="1">Cell membrane</location>
        <topology evidence="1">Multi-pass membrane protein</topology>
    </subcellularLocation>
    <subcellularLocation>
        <location evidence="6">Membrane</location>
        <topology evidence="6">Multi-pass membrane protein</topology>
    </subcellularLocation>
</comment>
<dbReference type="RefSeq" id="WP_250929675.1">
    <property type="nucleotide sequence ID" value="NZ_JAMQBK010000039.1"/>
</dbReference>
<evidence type="ECO:0000313" key="12">
    <source>
        <dbReference type="Proteomes" id="UP001202961"/>
    </source>
</evidence>
<gene>
    <name evidence="11" type="ORF">NB063_15690</name>
</gene>
<name>A0ABT0U566_9BACT</name>
<dbReference type="Proteomes" id="UP001202961">
    <property type="component" value="Unassembled WGS sequence"/>
</dbReference>
<feature type="transmembrane region" description="Helical" evidence="9">
    <location>
        <begin position="134"/>
        <end position="153"/>
    </location>
</feature>
<feature type="compositionally biased region" description="Basic residues" evidence="8">
    <location>
        <begin position="557"/>
        <end position="566"/>
    </location>
</feature>
<evidence type="ECO:0000256" key="6">
    <source>
        <dbReference type="RuleBase" id="RU004057"/>
    </source>
</evidence>
<reference evidence="11 12" key="1">
    <citation type="journal article" date="2022" name="Syst. Appl. Microbiol.">
        <title>Rhodopirellula aestuarii sp. nov., a novel member of the genus Rhodopirellula isolated from brackish sediments collected in the Tagus River estuary, Portugal.</title>
        <authorList>
            <person name="Vitorino I.R."/>
            <person name="Klimek D."/>
            <person name="Calusinska M."/>
            <person name="Lobo-da-Cunha A."/>
            <person name="Vasconcelos V."/>
            <person name="Lage O.M."/>
        </authorList>
    </citation>
    <scope>NUCLEOTIDE SEQUENCE [LARGE SCALE GENOMIC DNA]</scope>
    <source>
        <strain evidence="11 12">ICT_H3.1</strain>
    </source>
</reference>
<accession>A0ABT0U566</accession>
<evidence type="ECO:0000256" key="4">
    <source>
        <dbReference type="ARBA" id="ARBA00022989"/>
    </source>
</evidence>
<feature type="compositionally biased region" description="Pro residues" evidence="8">
    <location>
        <begin position="40"/>
        <end position="49"/>
    </location>
</feature>
<keyword evidence="7" id="KW-0175">Coiled coil</keyword>
<evidence type="ECO:0000256" key="1">
    <source>
        <dbReference type="ARBA" id="ARBA00004651"/>
    </source>
</evidence>
<keyword evidence="4 9" id="KW-1133">Transmembrane helix</keyword>
<evidence type="ECO:0000313" key="11">
    <source>
        <dbReference type="EMBL" id="MCM2372048.1"/>
    </source>
</evidence>
<comment type="caution">
    <text evidence="11">The sequence shown here is derived from an EMBL/GenBank/DDBJ whole genome shotgun (WGS) entry which is preliminary data.</text>
</comment>